<dbReference type="PANTHER" id="PTHR30293">
    <property type="entry name" value="TRANSCRIPTIONAL REGULATORY PROTEIN NAC-RELATED"/>
    <property type="match status" value="1"/>
</dbReference>
<dbReference type="AlphaFoldDB" id="A0A4V3DWE5"/>
<dbReference type="SUPFAM" id="SSF53850">
    <property type="entry name" value="Periplasmic binding protein-like II"/>
    <property type="match status" value="1"/>
</dbReference>
<evidence type="ECO:0000256" key="2">
    <source>
        <dbReference type="ARBA" id="ARBA00023015"/>
    </source>
</evidence>
<comment type="caution">
    <text evidence="7">The sequence shown here is derived from an EMBL/GenBank/DDBJ whole genome shotgun (WGS) entry which is preliminary data.</text>
</comment>
<accession>A0A4V3DWE5</accession>
<dbReference type="PANTHER" id="PTHR30293:SF0">
    <property type="entry name" value="NITROGEN ASSIMILATION REGULATORY PROTEIN NAC"/>
    <property type="match status" value="1"/>
</dbReference>
<proteinExistence type="inferred from homology"/>
<comment type="similarity">
    <text evidence="1">Belongs to the LysR transcriptional regulatory family.</text>
</comment>
<name>A0A4V3DWE5_9HYPH</name>
<dbReference type="GO" id="GO:0003700">
    <property type="term" value="F:DNA-binding transcription factor activity"/>
    <property type="evidence" value="ECO:0007669"/>
    <property type="project" value="InterPro"/>
</dbReference>
<dbReference type="EMBL" id="SNZR01000020">
    <property type="protein sequence ID" value="TDR84509.1"/>
    <property type="molecule type" value="Genomic_DNA"/>
</dbReference>
<keyword evidence="5" id="KW-0804">Transcription</keyword>
<dbReference type="InterPro" id="IPR005119">
    <property type="entry name" value="LysR_subst-bd"/>
</dbReference>
<keyword evidence="8" id="KW-1185">Reference proteome</keyword>
<keyword evidence="2" id="KW-0805">Transcription regulation</keyword>
<dbReference type="InterPro" id="IPR000847">
    <property type="entry name" value="LysR_HTH_N"/>
</dbReference>
<dbReference type="OrthoDB" id="8479357at2"/>
<dbReference type="Gene3D" id="3.40.190.290">
    <property type="match status" value="1"/>
</dbReference>
<dbReference type="PROSITE" id="PS50931">
    <property type="entry name" value="HTH_LYSR"/>
    <property type="match status" value="1"/>
</dbReference>
<dbReference type="SUPFAM" id="SSF46785">
    <property type="entry name" value="Winged helix' DNA-binding domain"/>
    <property type="match status" value="1"/>
</dbReference>
<reference evidence="7 8" key="1">
    <citation type="submission" date="2019-03" db="EMBL/GenBank/DDBJ databases">
        <title>Genomic Encyclopedia of Type Strains, Phase IV (KMG-IV): sequencing the most valuable type-strain genomes for metagenomic binning, comparative biology and taxonomic classification.</title>
        <authorList>
            <person name="Goeker M."/>
        </authorList>
    </citation>
    <scope>NUCLEOTIDE SEQUENCE [LARGE SCALE GENOMIC DNA]</scope>
    <source>
        <strain evidence="7 8">DSM 25903</strain>
    </source>
</reference>
<dbReference type="FunFam" id="1.10.10.10:FF:000001">
    <property type="entry name" value="LysR family transcriptional regulator"/>
    <property type="match status" value="1"/>
</dbReference>
<evidence type="ECO:0000256" key="4">
    <source>
        <dbReference type="ARBA" id="ARBA00023159"/>
    </source>
</evidence>
<dbReference type="GO" id="GO:0003677">
    <property type="term" value="F:DNA binding"/>
    <property type="evidence" value="ECO:0007669"/>
    <property type="project" value="UniProtKB-KW"/>
</dbReference>
<dbReference type="Pfam" id="PF00126">
    <property type="entry name" value="HTH_1"/>
    <property type="match status" value="1"/>
</dbReference>
<dbReference type="GO" id="GO:2000142">
    <property type="term" value="P:regulation of DNA-templated transcription initiation"/>
    <property type="evidence" value="ECO:0007669"/>
    <property type="project" value="TreeGrafter"/>
</dbReference>
<gene>
    <name evidence="7" type="ORF">EV668_4956</name>
</gene>
<keyword evidence="3" id="KW-0238">DNA-binding</keyword>
<dbReference type="Proteomes" id="UP000295122">
    <property type="component" value="Unassembled WGS sequence"/>
</dbReference>
<evidence type="ECO:0000256" key="3">
    <source>
        <dbReference type="ARBA" id="ARBA00023125"/>
    </source>
</evidence>
<organism evidence="7 8">
    <name type="scientific">Enterovirga rhinocerotis</name>
    <dbReference type="NCBI Taxonomy" id="1339210"/>
    <lineage>
        <taxon>Bacteria</taxon>
        <taxon>Pseudomonadati</taxon>
        <taxon>Pseudomonadota</taxon>
        <taxon>Alphaproteobacteria</taxon>
        <taxon>Hyphomicrobiales</taxon>
        <taxon>Methylobacteriaceae</taxon>
        <taxon>Enterovirga</taxon>
    </lineage>
</organism>
<evidence type="ECO:0000256" key="5">
    <source>
        <dbReference type="ARBA" id="ARBA00023163"/>
    </source>
</evidence>
<dbReference type="RefSeq" id="WP_133775237.1">
    <property type="nucleotide sequence ID" value="NZ_SNZR01000020.1"/>
</dbReference>
<keyword evidence="4" id="KW-0010">Activator</keyword>
<protein>
    <submittedName>
        <fullName evidence="7">LysR family transcriptional regulator</fullName>
    </submittedName>
</protein>
<evidence type="ECO:0000313" key="8">
    <source>
        <dbReference type="Proteomes" id="UP000295122"/>
    </source>
</evidence>
<sequence length="301" mass="32915">MRALIHVADQRSFSRAAAVMRVTQPALSRQIRLLEQELGTKLFHRHGHGVSMTDAGRLLFERFKRLLGDVEQLRTEVGDRIARPGVTGAATLGVPSPLAWRFAEPFFERFAQAYPGVSLRIVEGFSAFLHEWMLSGTIDLAILYGPRPSKIIAVTELLTEDLFAIGPPSWIGRSSITIAELSKHPLIVPHPPHVIRTLAHEAGLNPPRFIEVDALSLMIELAHAGRGVSILPMAAARLEAMSGYTSVLRIEKPSLSWVVSLCRNDLKPITPAAEALFGAVKAEISDMVSSGRWDARLSAGA</sequence>
<dbReference type="Gene3D" id="1.10.10.10">
    <property type="entry name" value="Winged helix-like DNA-binding domain superfamily/Winged helix DNA-binding domain"/>
    <property type="match status" value="1"/>
</dbReference>
<dbReference type="PRINTS" id="PR00039">
    <property type="entry name" value="HTHLYSR"/>
</dbReference>
<dbReference type="InterPro" id="IPR036388">
    <property type="entry name" value="WH-like_DNA-bd_sf"/>
</dbReference>
<evidence type="ECO:0000259" key="6">
    <source>
        <dbReference type="PROSITE" id="PS50931"/>
    </source>
</evidence>
<evidence type="ECO:0000256" key="1">
    <source>
        <dbReference type="ARBA" id="ARBA00009437"/>
    </source>
</evidence>
<dbReference type="InterPro" id="IPR036390">
    <property type="entry name" value="WH_DNA-bd_sf"/>
</dbReference>
<dbReference type="Pfam" id="PF03466">
    <property type="entry name" value="LysR_substrate"/>
    <property type="match status" value="1"/>
</dbReference>
<evidence type="ECO:0000313" key="7">
    <source>
        <dbReference type="EMBL" id="TDR84509.1"/>
    </source>
</evidence>
<feature type="domain" description="HTH lysR-type" evidence="6">
    <location>
        <begin position="1"/>
        <end position="53"/>
    </location>
</feature>